<gene>
    <name evidence="1" type="ORF">GSOID_T00018530001</name>
</gene>
<organism evidence="1">
    <name type="scientific">Oikopleura dioica</name>
    <name type="common">Tunicate</name>
    <dbReference type="NCBI Taxonomy" id="34765"/>
    <lineage>
        <taxon>Eukaryota</taxon>
        <taxon>Metazoa</taxon>
        <taxon>Chordata</taxon>
        <taxon>Tunicata</taxon>
        <taxon>Appendicularia</taxon>
        <taxon>Copelata</taxon>
        <taxon>Oikopleuridae</taxon>
        <taxon>Oikopleura</taxon>
    </lineage>
</organism>
<evidence type="ECO:0000313" key="1">
    <source>
        <dbReference type="EMBL" id="CBY30650.1"/>
    </source>
</evidence>
<accession>E4Y4Q2</accession>
<reference evidence="1" key="1">
    <citation type="journal article" date="2010" name="Science">
        <title>Plasticity of animal genome architecture unmasked by rapid evolution of a pelagic tunicate.</title>
        <authorList>
            <person name="Denoeud F."/>
            <person name="Henriet S."/>
            <person name="Mungpakdee S."/>
            <person name="Aury J.M."/>
            <person name="Da Silva C."/>
            <person name="Brinkmann H."/>
            <person name="Mikhaleva J."/>
            <person name="Olsen L.C."/>
            <person name="Jubin C."/>
            <person name="Canestro C."/>
            <person name="Bouquet J.M."/>
            <person name="Danks G."/>
            <person name="Poulain J."/>
            <person name="Campsteijn C."/>
            <person name="Adamski M."/>
            <person name="Cross I."/>
            <person name="Yadetie F."/>
            <person name="Muffato M."/>
            <person name="Louis A."/>
            <person name="Butcher S."/>
            <person name="Tsagkogeorga G."/>
            <person name="Konrad A."/>
            <person name="Singh S."/>
            <person name="Jensen M.F."/>
            <person name="Cong E.H."/>
            <person name="Eikeseth-Otteraa H."/>
            <person name="Noel B."/>
            <person name="Anthouard V."/>
            <person name="Porcel B.M."/>
            <person name="Kachouri-Lafond R."/>
            <person name="Nishino A."/>
            <person name="Ugolini M."/>
            <person name="Chourrout P."/>
            <person name="Nishida H."/>
            <person name="Aasland R."/>
            <person name="Huzurbazar S."/>
            <person name="Westhof E."/>
            <person name="Delsuc F."/>
            <person name="Lehrach H."/>
            <person name="Reinhardt R."/>
            <person name="Weissenbach J."/>
            <person name="Roy S.W."/>
            <person name="Artiguenave F."/>
            <person name="Postlethwait J.H."/>
            <person name="Manak J.R."/>
            <person name="Thompson E.M."/>
            <person name="Jaillon O."/>
            <person name="Du Pasquier L."/>
            <person name="Boudinot P."/>
            <person name="Liberles D.A."/>
            <person name="Volff J.N."/>
            <person name="Philippe H."/>
            <person name="Lenhard B."/>
            <person name="Roest Crollius H."/>
            <person name="Wincker P."/>
            <person name="Chourrout D."/>
        </authorList>
    </citation>
    <scope>NUCLEOTIDE SEQUENCE [LARGE SCALE GENOMIC DNA]</scope>
</reference>
<sequence length="436" mass="51674">MSDKGETKKICPFEKRCPLGCPCPFYVCKHVDPNKFPLVWYHNETDPIFELKKGVKENFTPKISKVSEILPAHKMRRHLSRMATFDLRVKKKLSVYERIIFVRINANNQAMLNSLKYPKRHLDDYVQFLSTSPFVSMSSLYFQGKNYLFDNEINVFVMENDSNEVTDLDVNTALFLSRYGYTNFFSFNGFASILAVHEDLFYFCSSYKHYDYCFFIDPLKKGRKEIYESKGRLPTKSWFSQHKRNAFVSNNQLHIMEIDRMAIVVRLYSMQHRDKDWSTLAYEDQNPMMNLFQTPFDTEIMDFYPVPDRKGVLFIGTFRRREFKLVKRPCQLKPCDLTRVFTKAEYFFIIYRYVYGRFIKIGQMETNYRYGDAEYGYNLQKPFYKDIFAFEDDGDIIVGANSEKNPSRLVLDFEGDQNYLEEFELPAGIEFMTASN</sequence>
<protein>
    <submittedName>
        <fullName evidence="1">Uncharacterized protein</fullName>
    </submittedName>
</protein>
<dbReference type="EMBL" id="FN654280">
    <property type="protein sequence ID" value="CBY30650.1"/>
    <property type="molecule type" value="Genomic_DNA"/>
</dbReference>
<proteinExistence type="predicted"/>
<dbReference type="Proteomes" id="UP000011014">
    <property type="component" value="Unassembled WGS sequence"/>
</dbReference>
<dbReference type="AlphaFoldDB" id="E4Y4Q2"/>
<name>E4Y4Q2_OIKDI</name>